<gene>
    <name evidence="3" type="ORF">EHS25_008365</name>
</gene>
<sequence>MPVLPEWNAFINVTEATLAEALMPPGDIMGLRPWTAVTCIMFAMVSCVVFMCFCVPARSTLKLSPTTRQLSSAPQSRRRVLDTRLRRQRPRGLDPRFQPR</sequence>
<dbReference type="AlphaFoldDB" id="A0A427YPC1"/>
<evidence type="ECO:0000256" key="2">
    <source>
        <dbReference type="SAM" id="Phobius"/>
    </source>
</evidence>
<keyword evidence="2" id="KW-1133">Transmembrane helix</keyword>
<accession>A0A427YPC1</accession>
<organism evidence="3 4">
    <name type="scientific">Saitozyma podzolica</name>
    <dbReference type="NCBI Taxonomy" id="1890683"/>
    <lineage>
        <taxon>Eukaryota</taxon>
        <taxon>Fungi</taxon>
        <taxon>Dikarya</taxon>
        <taxon>Basidiomycota</taxon>
        <taxon>Agaricomycotina</taxon>
        <taxon>Tremellomycetes</taxon>
        <taxon>Tremellales</taxon>
        <taxon>Trimorphomycetaceae</taxon>
        <taxon>Saitozyma</taxon>
    </lineage>
</organism>
<reference evidence="3 4" key="1">
    <citation type="submission" date="2018-11" db="EMBL/GenBank/DDBJ databases">
        <title>Genome sequence of Saitozyma podzolica DSM 27192.</title>
        <authorList>
            <person name="Aliyu H."/>
            <person name="Gorte O."/>
            <person name="Ochsenreither K."/>
        </authorList>
    </citation>
    <scope>NUCLEOTIDE SEQUENCE [LARGE SCALE GENOMIC DNA]</scope>
    <source>
        <strain evidence="3 4">DSM 27192</strain>
    </source>
</reference>
<proteinExistence type="predicted"/>
<evidence type="ECO:0000256" key="1">
    <source>
        <dbReference type="SAM" id="MobiDB-lite"/>
    </source>
</evidence>
<keyword evidence="2" id="KW-0812">Transmembrane</keyword>
<dbReference type="Proteomes" id="UP000279259">
    <property type="component" value="Unassembled WGS sequence"/>
</dbReference>
<dbReference type="EMBL" id="RSCD01000005">
    <property type="protein sequence ID" value="RSH92919.1"/>
    <property type="molecule type" value="Genomic_DNA"/>
</dbReference>
<comment type="caution">
    <text evidence="3">The sequence shown here is derived from an EMBL/GenBank/DDBJ whole genome shotgun (WGS) entry which is preliminary data.</text>
</comment>
<feature type="transmembrane region" description="Helical" evidence="2">
    <location>
        <begin position="34"/>
        <end position="55"/>
    </location>
</feature>
<keyword evidence="4" id="KW-1185">Reference proteome</keyword>
<keyword evidence="2" id="KW-0472">Membrane</keyword>
<dbReference type="OrthoDB" id="10512149at2759"/>
<evidence type="ECO:0000313" key="4">
    <source>
        <dbReference type="Proteomes" id="UP000279259"/>
    </source>
</evidence>
<protein>
    <submittedName>
        <fullName evidence="3">Uncharacterized protein</fullName>
    </submittedName>
</protein>
<name>A0A427YPC1_9TREE</name>
<evidence type="ECO:0000313" key="3">
    <source>
        <dbReference type="EMBL" id="RSH92919.1"/>
    </source>
</evidence>
<feature type="compositionally biased region" description="Polar residues" evidence="1">
    <location>
        <begin position="65"/>
        <end position="75"/>
    </location>
</feature>
<feature type="region of interest" description="Disordered" evidence="1">
    <location>
        <begin position="65"/>
        <end position="100"/>
    </location>
</feature>